<comment type="subcellular location">
    <subcellularLocation>
        <location evidence="1">Membrane</location>
        <topology evidence="1">Multi-pass membrane protein</topology>
    </subcellularLocation>
</comment>
<dbReference type="PANTHER" id="PTHR14233">
    <property type="entry name" value="DUF914-RELATED"/>
    <property type="match status" value="1"/>
</dbReference>
<sequence>MTLFLSSTYREVWKAIFLGQIVSFLLCGTGVSSQFLQSVYKIQIPTAQSFLNYVLLCTVFTTWLACRAGDGGLIPVLRRRGWKYFLVAAADVEANYLMVKAYQYTTLTSVQLLDCFSIPTVLALSWLALKVRYKIVHILGVGVALLGVGCVVWADAEKDKGNQIASNRLLGDMLCLGGASLIGVSNVAEEYAIKTYNKVEFLGMLGLFGSVVNGLQLAILERKELAVINWGKLEQVAALLVFSTCLFLLYVIMPFLMKITSATAVNLSILTSDFYSLLFGIYLLKYEFHWLYLLSFTFVIIGVAVYSTKPAPVLNEIRSLEAQGDLEMALQTPYNTHIYKSAGSKKDNPRYDLNTEPDRTRGMTVVSISHAVCVHASQDSTQAERRNGMTRFPYHTTC</sequence>
<feature type="transmembrane region" description="Helical" evidence="8">
    <location>
        <begin position="199"/>
        <end position="219"/>
    </location>
</feature>
<keyword evidence="5 8" id="KW-1133">Transmembrane helix</keyword>
<protein>
    <submittedName>
        <fullName evidence="10">Solute carrier family 35 member F2-like</fullName>
    </submittedName>
</protein>
<dbReference type="Proteomes" id="UP000694941">
    <property type="component" value="Unplaced"/>
</dbReference>
<feature type="transmembrane region" description="Helical" evidence="8">
    <location>
        <begin position="12"/>
        <end position="31"/>
    </location>
</feature>
<keyword evidence="3" id="KW-0813">Transport</keyword>
<evidence type="ECO:0000256" key="8">
    <source>
        <dbReference type="SAM" id="Phobius"/>
    </source>
</evidence>
<dbReference type="Pfam" id="PF06027">
    <property type="entry name" value="SLC35F"/>
    <property type="match status" value="1"/>
</dbReference>
<feature type="transmembrane region" description="Helical" evidence="8">
    <location>
        <begin position="264"/>
        <end position="284"/>
    </location>
</feature>
<dbReference type="GeneID" id="106465487"/>
<feature type="transmembrane region" description="Helical" evidence="8">
    <location>
        <begin position="51"/>
        <end position="69"/>
    </location>
</feature>
<evidence type="ECO:0000313" key="9">
    <source>
        <dbReference type="Proteomes" id="UP000694941"/>
    </source>
</evidence>
<name>A0ABM1SZQ4_LIMPO</name>
<keyword evidence="9" id="KW-1185">Reference proteome</keyword>
<dbReference type="RefSeq" id="XP_022249110.1">
    <property type="nucleotide sequence ID" value="XM_022393402.1"/>
</dbReference>
<evidence type="ECO:0000256" key="6">
    <source>
        <dbReference type="ARBA" id="ARBA00023136"/>
    </source>
</evidence>
<reference evidence="10" key="1">
    <citation type="submission" date="2025-08" db="UniProtKB">
        <authorList>
            <consortium name="RefSeq"/>
        </authorList>
    </citation>
    <scope>IDENTIFICATION</scope>
    <source>
        <tissue evidence="10">Muscle</tissue>
    </source>
</reference>
<feature type="transmembrane region" description="Helical" evidence="8">
    <location>
        <begin position="169"/>
        <end position="187"/>
    </location>
</feature>
<accession>A0ABM1SZQ4</accession>
<evidence type="ECO:0000313" key="10">
    <source>
        <dbReference type="RefSeq" id="XP_022249110.1"/>
    </source>
</evidence>
<dbReference type="InterPro" id="IPR052221">
    <property type="entry name" value="SLC35F_Transporter"/>
</dbReference>
<feature type="transmembrane region" description="Helical" evidence="8">
    <location>
        <begin position="136"/>
        <end position="154"/>
    </location>
</feature>
<gene>
    <name evidence="10" type="primary">LOC106465487</name>
</gene>
<comment type="function">
    <text evidence="7">Putative solute transporter.</text>
</comment>
<feature type="transmembrane region" description="Helical" evidence="8">
    <location>
        <begin position="290"/>
        <end position="308"/>
    </location>
</feature>
<proteinExistence type="inferred from homology"/>
<evidence type="ECO:0000256" key="2">
    <source>
        <dbReference type="ARBA" id="ARBA00007863"/>
    </source>
</evidence>
<dbReference type="PANTHER" id="PTHR14233:SF4">
    <property type="entry name" value="SOLUTE CARRIER FAMILY 35 MEMBER F2"/>
    <property type="match status" value="1"/>
</dbReference>
<dbReference type="InterPro" id="IPR009262">
    <property type="entry name" value="SLC35_F1/F2/F6"/>
</dbReference>
<keyword evidence="4 8" id="KW-0812">Transmembrane</keyword>
<comment type="similarity">
    <text evidence="2">Belongs to the SLC35F solute transporter family.</text>
</comment>
<keyword evidence="6 8" id="KW-0472">Membrane</keyword>
<organism evidence="9 10">
    <name type="scientific">Limulus polyphemus</name>
    <name type="common">Atlantic horseshoe crab</name>
    <dbReference type="NCBI Taxonomy" id="6850"/>
    <lineage>
        <taxon>Eukaryota</taxon>
        <taxon>Metazoa</taxon>
        <taxon>Ecdysozoa</taxon>
        <taxon>Arthropoda</taxon>
        <taxon>Chelicerata</taxon>
        <taxon>Merostomata</taxon>
        <taxon>Xiphosura</taxon>
        <taxon>Limulidae</taxon>
        <taxon>Limulus</taxon>
    </lineage>
</organism>
<evidence type="ECO:0000256" key="5">
    <source>
        <dbReference type="ARBA" id="ARBA00022989"/>
    </source>
</evidence>
<dbReference type="InterPro" id="IPR037185">
    <property type="entry name" value="EmrE-like"/>
</dbReference>
<evidence type="ECO:0000256" key="7">
    <source>
        <dbReference type="ARBA" id="ARBA00037727"/>
    </source>
</evidence>
<feature type="transmembrane region" description="Helical" evidence="8">
    <location>
        <begin position="239"/>
        <end position="257"/>
    </location>
</feature>
<feature type="transmembrane region" description="Helical" evidence="8">
    <location>
        <begin position="110"/>
        <end position="129"/>
    </location>
</feature>
<evidence type="ECO:0000256" key="1">
    <source>
        <dbReference type="ARBA" id="ARBA00004141"/>
    </source>
</evidence>
<evidence type="ECO:0000256" key="4">
    <source>
        <dbReference type="ARBA" id="ARBA00022692"/>
    </source>
</evidence>
<evidence type="ECO:0000256" key="3">
    <source>
        <dbReference type="ARBA" id="ARBA00022448"/>
    </source>
</evidence>
<dbReference type="SUPFAM" id="SSF103481">
    <property type="entry name" value="Multidrug resistance efflux transporter EmrE"/>
    <property type="match status" value="1"/>
</dbReference>